<evidence type="ECO:0000256" key="3">
    <source>
        <dbReference type="ARBA" id="ARBA00022989"/>
    </source>
</evidence>
<organism evidence="6 7">
    <name type="scientific">Bacteroides pyogenes</name>
    <dbReference type="NCBI Taxonomy" id="310300"/>
    <lineage>
        <taxon>Bacteria</taxon>
        <taxon>Pseudomonadati</taxon>
        <taxon>Bacteroidota</taxon>
        <taxon>Bacteroidia</taxon>
        <taxon>Bacteroidales</taxon>
        <taxon>Bacteroidaceae</taxon>
        <taxon>Bacteroides</taxon>
    </lineage>
</organism>
<gene>
    <name evidence="6" type="ORF">FNJ60_12950</name>
</gene>
<dbReference type="Gene3D" id="1.20.120.1630">
    <property type="match status" value="1"/>
</dbReference>
<dbReference type="PANTHER" id="PTHR43847:SF1">
    <property type="entry name" value="BLL3993 PROTEIN"/>
    <property type="match status" value="1"/>
</dbReference>
<dbReference type="InterPro" id="IPR007269">
    <property type="entry name" value="ICMT_MeTrfase"/>
</dbReference>
<dbReference type="EMBL" id="VKLW01000035">
    <property type="protein sequence ID" value="TYK32239.1"/>
    <property type="molecule type" value="Genomic_DNA"/>
</dbReference>
<feature type="transmembrane region" description="Helical" evidence="5">
    <location>
        <begin position="70"/>
        <end position="90"/>
    </location>
</feature>
<evidence type="ECO:0000256" key="1">
    <source>
        <dbReference type="ARBA" id="ARBA00004141"/>
    </source>
</evidence>
<keyword evidence="7" id="KW-1185">Reference proteome</keyword>
<evidence type="ECO:0000313" key="7">
    <source>
        <dbReference type="Proteomes" id="UP000324383"/>
    </source>
</evidence>
<evidence type="ECO:0000256" key="4">
    <source>
        <dbReference type="ARBA" id="ARBA00023136"/>
    </source>
</evidence>
<dbReference type="Proteomes" id="UP000324383">
    <property type="component" value="Unassembled WGS sequence"/>
</dbReference>
<comment type="subcellular location">
    <subcellularLocation>
        <location evidence="1">Membrane</location>
        <topology evidence="1">Multi-pass membrane protein</topology>
    </subcellularLocation>
</comment>
<evidence type="ECO:0008006" key="8">
    <source>
        <dbReference type="Google" id="ProtNLM"/>
    </source>
</evidence>
<evidence type="ECO:0000313" key="6">
    <source>
        <dbReference type="EMBL" id="TYK32239.1"/>
    </source>
</evidence>
<dbReference type="AlphaFoldDB" id="A0A5D3FBR6"/>
<keyword evidence="2 5" id="KW-0812">Transmembrane</keyword>
<dbReference type="PANTHER" id="PTHR43847">
    <property type="entry name" value="BLL3993 PROTEIN"/>
    <property type="match status" value="1"/>
</dbReference>
<sequence>MTYIIITFTLFFVLRLVSLSYSIRNEKRIVQAGAVQYGKTNSLCLTLAHIAYYFSALYEAYATGVSFNQTSWIGVAVMAFAYLMLFYVVAKLHDVWTVKLYILPDHRIEKSFLFRVVKHPNYYLNIVPELIGVALLCNAWYTLAAGLPVYCIFLAIRIRQEENAMKGLWGDSL</sequence>
<evidence type="ECO:0000256" key="2">
    <source>
        <dbReference type="ARBA" id="ARBA00022692"/>
    </source>
</evidence>
<dbReference type="RefSeq" id="WP_034543584.1">
    <property type="nucleotide sequence ID" value="NZ_JACIDI010000007.1"/>
</dbReference>
<dbReference type="InterPro" id="IPR052527">
    <property type="entry name" value="Metal_cation-efflux_comp"/>
</dbReference>
<reference evidence="6 7" key="1">
    <citation type="submission" date="2019-07" db="EMBL/GenBank/DDBJ databases">
        <title>Draft Genome Sequences of Bacteroides pyogenes Strains Isolated from the Uterus Holstein Dairy Cows with Metritis.</title>
        <authorList>
            <person name="Cunha F."/>
            <person name="Galvao K.N."/>
            <person name="Jeon S.J."/>
            <person name="Jeong K.C."/>
        </authorList>
    </citation>
    <scope>NUCLEOTIDE SEQUENCE [LARGE SCALE GENOMIC DNA]</scope>
    <source>
        <strain evidence="6 7">KG-31</strain>
    </source>
</reference>
<dbReference type="GO" id="GO:0016020">
    <property type="term" value="C:membrane"/>
    <property type="evidence" value="ECO:0007669"/>
    <property type="project" value="UniProtKB-SubCell"/>
</dbReference>
<feature type="transmembrane region" description="Helical" evidence="5">
    <location>
        <begin position="38"/>
        <end position="58"/>
    </location>
</feature>
<accession>A0A5D3FBR6</accession>
<protein>
    <recommendedName>
        <fullName evidence="8">Isoprenylcysteine carboxyl methyltransferase family protein</fullName>
    </recommendedName>
</protein>
<dbReference type="Pfam" id="PF04140">
    <property type="entry name" value="ICMT"/>
    <property type="match status" value="1"/>
</dbReference>
<keyword evidence="3 5" id="KW-1133">Transmembrane helix</keyword>
<keyword evidence="4 5" id="KW-0472">Membrane</keyword>
<comment type="caution">
    <text evidence="6">The sequence shown here is derived from an EMBL/GenBank/DDBJ whole genome shotgun (WGS) entry which is preliminary data.</text>
</comment>
<feature type="transmembrane region" description="Helical" evidence="5">
    <location>
        <begin position="130"/>
        <end position="156"/>
    </location>
</feature>
<dbReference type="GO" id="GO:0004671">
    <property type="term" value="F:protein C-terminal S-isoprenylcysteine carboxyl O-methyltransferase activity"/>
    <property type="evidence" value="ECO:0007669"/>
    <property type="project" value="InterPro"/>
</dbReference>
<evidence type="ECO:0000256" key="5">
    <source>
        <dbReference type="SAM" id="Phobius"/>
    </source>
</evidence>
<proteinExistence type="predicted"/>
<name>A0A5D3FBR6_9BACE</name>